<feature type="domain" description="Ras-GEF" evidence="4">
    <location>
        <begin position="1195"/>
        <end position="1441"/>
    </location>
</feature>
<sequence length="1461" mass="161954">MQSDYPRNPKPNSAAFGKPFTYLPTLPPGTSPNAIIEQSAIVNPVTPVPQKQKPLPVPPVRSSSTVLSTIPNKEPPITQNGNGSIQNVLPKTGPKPRPPVPPRGETTRLTTVSKGPGFNNYVNTAPKTVESKFDPNSNTEFDLPVIPYAGSVIEPPPSDKETQKPNTVTNFPEPEVQNAPTLPTLVRKPSVKSPEEAKEKPIRKPSFESGSGKISSELEAKFNKILQAQESQEKLSRNSSQESDNSQKQQVIDEINSSDKDTNRQASQESIEKSKRNSFEFSENNGIGKNSEDTVDHALPRSSSRVSITKKPSQDSIEELKAQIPENLEKEDVFLQNFEGKFKRNYSEDLIDHQSRAESCINKYRRHFSEDLGSTNKPPDDVSKYLKRNYSAESCETDETCSNDDLNVETSSTIRVETLINALSIVNTKSETNLAEVVKDEPVKSLIKTVEQSLSTDIINKVDLDDQSKETSSEDDEGATADIWVRTIESPVKRKPPPGVTQASTKENVKNASEVLIVTDEVSNDPEDAKSLSQLIPGETQDESQDSKSLAPRYTGTESLPCSRAGSRVTSRSSSPAFFGTENKPKERMSAAEALGVVPKLPGPRLSQFAKSSAEIFRRQSLGNLADSKLGGAYGRSSWAPSAVLTDVEGSSTCDTYDYRRKKFSKRCASVEGSKTLARNARLNTSASYDSDSGRSGMLDAKPSPYSYYHTLSRIGPNSRSTDLDPKYFPKSTATPPITGYSSLDSYPDSRNDVLKQRSLSQGSYRQPKSDTLPSGRPKSTCSCGHHLASSIRLDNVSKRTYSVEELAGSRVGSSSGYSSDFGRSSSTSRSSFGKSQRVTFALDEDTSAALNNKKCELDKNGLPLKKIMKKPKTSPEFVDNFDKTNIFVDSHGVAHASHCSTLYQHGCSTLPMPSHCSTLPMPTHCSTLPHPSSHCSTLPPSSHCSTLPSSLQQSNRSQPAIGIKQTSKPRPTIFGTVASDLTPKDGGQHVRKSLPQTAGQGGILNGDHGICSSVESMQDDSDNALVYREGHLVSGTLDALIQHIVPTIDYYPDRAYLFAFLLSSRLFIKPHELLGRVIALCDVQQKLTDKTPHGKERLTRFIPRLVQLLAEWSETFPYDFRDERVMAHVRGITHRCVSVESGVRHEVSSLLQNLLHRLTTLEQYEEFLKRVNENATTSNADCLSTTDITELCPTPNHIAQQLTHIELERLSFIGPEEFVQAFAKENPHLETSFKDMKRTRNLENYVQWFNRLSYLVATEVVKNVKKKQRVKVVEFWIEAARECFNIGNFNSLMAIIAGLNMSPISRLKKTWNKIQSGKFSILEHQMDPSSNFSSYRSTLKAAMWRSAGATDERQRIVIPFFSLLVKDLYFLNEGCTNKLPNGHINFEKFWQLAKQVTEFITWKQVTCPFGKVHKTIMFLQSSPVLTENALALASFECEPPENHEKERYKSLRAEMSTTPS</sequence>
<dbReference type="EMBL" id="HBUF01196014">
    <property type="protein sequence ID" value="CAG6660067.1"/>
    <property type="molecule type" value="Transcribed_RNA"/>
</dbReference>
<feature type="region of interest" description="Disordered" evidence="3">
    <location>
        <begin position="488"/>
        <end position="508"/>
    </location>
</feature>
<dbReference type="Gene3D" id="1.20.870.10">
    <property type="entry name" value="Son of sevenless (SoS) protein Chain: S domain 1"/>
    <property type="match status" value="1"/>
</dbReference>
<feature type="region of interest" description="Disordered" evidence="3">
    <location>
        <begin position="808"/>
        <end position="836"/>
    </location>
</feature>
<protein>
    <submittedName>
        <fullName evidence="6">Ras-GEF domain-containing family member 1B-A</fullName>
    </submittedName>
</protein>
<feature type="region of interest" description="Disordered" evidence="3">
    <location>
        <begin position="713"/>
        <end position="784"/>
    </location>
</feature>
<dbReference type="SUPFAM" id="SSF48366">
    <property type="entry name" value="Ras GEF"/>
    <property type="match status" value="1"/>
</dbReference>
<keyword evidence="1 2" id="KW-0344">Guanine-nucleotide releasing factor</keyword>
<dbReference type="PROSITE" id="PS50009">
    <property type="entry name" value="RASGEF_CAT"/>
    <property type="match status" value="1"/>
</dbReference>
<dbReference type="PANTHER" id="PTHR23113">
    <property type="entry name" value="GUANINE NUCLEOTIDE EXCHANGE FACTOR"/>
    <property type="match status" value="1"/>
</dbReference>
<evidence type="ECO:0000313" key="6">
    <source>
        <dbReference type="EMBL" id="CAG6643911.1"/>
    </source>
</evidence>
<dbReference type="Pfam" id="PF00618">
    <property type="entry name" value="RasGEF_N"/>
    <property type="match status" value="1"/>
</dbReference>
<dbReference type="EMBL" id="HBUF01531239">
    <property type="protein sequence ID" value="CAG6751882.1"/>
    <property type="molecule type" value="Transcribed_RNA"/>
</dbReference>
<feature type="compositionally biased region" description="Basic and acidic residues" evidence="3">
    <location>
        <begin position="193"/>
        <end position="206"/>
    </location>
</feature>
<feature type="compositionally biased region" description="Basic and acidic residues" evidence="3">
    <location>
        <begin position="290"/>
        <end position="299"/>
    </location>
</feature>
<dbReference type="PANTHER" id="PTHR23113:SF356">
    <property type="entry name" value="FI05912P-RELATED"/>
    <property type="match status" value="1"/>
</dbReference>
<evidence type="ECO:0000259" key="5">
    <source>
        <dbReference type="PROSITE" id="PS50212"/>
    </source>
</evidence>
<feature type="compositionally biased region" description="Low complexity" evidence="3">
    <location>
        <begin position="809"/>
        <end position="836"/>
    </location>
</feature>
<reference evidence="6" key="1">
    <citation type="submission" date="2021-05" db="EMBL/GenBank/DDBJ databases">
        <authorList>
            <person name="Alioto T."/>
            <person name="Alioto T."/>
            <person name="Gomez Garrido J."/>
        </authorList>
    </citation>
    <scope>NUCLEOTIDE SEQUENCE</scope>
</reference>
<feature type="compositionally biased region" description="Polar residues" evidence="3">
    <location>
        <begin position="61"/>
        <end position="89"/>
    </location>
</feature>
<dbReference type="CDD" id="cd00155">
    <property type="entry name" value="RasGEF"/>
    <property type="match status" value="1"/>
</dbReference>
<dbReference type="PROSITE" id="PS00720">
    <property type="entry name" value="RASGEF"/>
    <property type="match status" value="1"/>
</dbReference>
<dbReference type="GO" id="GO:0007265">
    <property type="term" value="P:Ras protein signal transduction"/>
    <property type="evidence" value="ECO:0007669"/>
    <property type="project" value="TreeGrafter"/>
</dbReference>
<dbReference type="Pfam" id="PF00617">
    <property type="entry name" value="RasGEF"/>
    <property type="match status" value="1"/>
</dbReference>
<feature type="region of interest" description="Disordered" evidence="3">
    <location>
        <begin position="229"/>
        <end position="315"/>
    </location>
</feature>
<proteinExistence type="predicted"/>
<name>A0A8D8R4G0_9HEMI</name>
<dbReference type="EMBL" id="HBUF01129740">
    <property type="protein sequence ID" value="CAG6643911.1"/>
    <property type="molecule type" value="Transcribed_RNA"/>
</dbReference>
<feature type="compositionally biased region" description="Polar residues" evidence="3">
    <location>
        <begin position="237"/>
        <end position="250"/>
    </location>
</feature>
<accession>A0A8D8R4G0</accession>
<feature type="region of interest" description="Disordered" evidence="3">
    <location>
        <begin position="1"/>
        <end position="34"/>
    </location>
</feature>
<feature type="domain" description="N-terminal Ras-GEF" evidence="5">
    <location>
        <begin position="1029"/>
        <end position="1160"/>
    </location>
</feature>
<dbReference type="Gene3D" id="1.10.840.10">
    <property type="entry name" value="Ras guanine-nucleotide exchange factors catalytic domain"/>
    <property type="match status" value="1"/>
</dbReference>
<dbReference type="InterPro" id="IPR023578">
    <property type="entry name" value="Ras_GEF_dom_sf"/>
</dbReference>
<dbReference type="CDD" id="cd06224">
    <property type="entry name" value="REM"/>
    <property type="match status" value="1"/>
</dbReference>
<organism evidence="6">
    <name type="scientific">Cacopsylla melanoneura</name>
    <dbReference type="NCBI Taxonomy" id="428564"/>
    <lineage>
        <taxon>Eukaryota</taxon>
        <taxon>Metazoa</taxon>
        <taxon>Ecdysozoa</taxon>
        <taxon>Arthropoda</taxon>
        <taxon>Hexapoda</taxon>
        <taxon>Insecta</taxon>
        <taxon>Pterygota</taxon>
        <taxon>Neoptera</taxon>
        <taxon>Paraneoptera</taxon>
        <taxon>Hemiptera</taxon>
        <taxon>Sternorrhyncha</taxon>
        <taxon>Psylloidea</taxon>
        <taxon>Psyllidae</taxon>
        <taxon>Psyllinae</taxon>
        <taxon>Cacopsylla</taxon>
    </lineage>
</organism>
<feature type="compositionally biased region" description="Polar residues" evidence="3">
    <location>
        <begin position="947"/>
        <end position="970"/>
    </location>
</feature>
<dbReference type="InterPro" id="IPR000651">
    <property type="entry name" value="Ras-like_Gua-exchang_fac_N"/>
</dbReference>
<dbReference type="EMBL" id="HBUF01129739">
    <property type="protein sequence ID" value="CAG6643909.1"/>
    <property type="molecule type" value="Transcribed_RNA"/>
</dbReference>
<dbReference type="PROSITE" id="PS50212">
    <property type="entry name" value="RASGEF_NTER"/>
    <property type="match status" value="1"/>
</dbReference>
<feature type="compositionally biased region" description="Polar residues" evidence="3">
    <location>
        <begin position="758"/>
        <end position="783"/>
    </location>
</feature>
<feature type="region of interest" description="Disordered" evidence="3">
    <location>
        <begin position="46"/>
        <end position="215"/>
    </location>
</feature>
<feature type="compositionally biased region" description="Pro residues" evidence="3">
    <location>
        <begin position="93"/>
        <end position="102"/>
    </location>
</feature>
<evidence type="ECO:0000256" key="1">
    <source>
        <dbReference type="ARBA" id="ARBA00022658"/>
    </source>
</evidence>
<feature type="compositionally biased region" description="Polar residues" evidence="3">
    <location>
        <begin position="732"/>
        <end position="745"/>
    </location>
</feature>
<dbReference type="InterPro" id="IPR008937">
    <property type="entry name" value="Ras-like_GEF"/>
</dbReference>
<evidence type="ECO:0000256" key="3">
    <source>
        <dbReference type="SAM" id="MobiDB-lite"/>
    </source>
</evidence>
<dbReference type="EMBL" id="HBUF01377934">
    <property type="protein sequence ID" value="CAG6729123.1"/>
    <property type="molecule type" value="Transcribed_RNA"/>
</dbReference>
<dbReference type="EMBL" id="HBUF01196016">
    <property type="protein sequence ID" value="CAG6660070.1"/>
    <property type="molecule type" value="Transcribed_RNA"/>
</dbReference>
<dbReference type="EMBL" id="HBUF01129738">
    <property type="protein sequence ID" value="CAG6643907.1"/>
    <property type="molecule type" value="Transcribed_RNA"/>
</dbReference>
<evidence type="ECO:0000259" key="4">
    <source>
        <dbReference type="PROSITE" id="PS50009"/>
    </source>
</evidence>
<feature type="region of interest" description="Disordered" evidence="3">
    <location>
        <begin position="520"/>
        <end position="586"/>
    </location>
</feature>
<dbReference type="InterPro" id="IPR019804">
    <property type="entry name" value="Ras_G-nucl-exch_fac_CS"/>
</dbReference>
<dbReference type="GO" id="GO:0005886">
    <property type="term" value="C:plasma membrane"/>
    <property type="evidence" value="ECO:0007669"/>
    <property type="project" value="TreeGrafter"/>
</dbReference>
<dbReference type="GO" id="GO:0005085">
    <property type="term" value="F:guanyl-nucleotide exchange factor activity"/>
    <property type="evidence" value="ECO:0007669"/>
    <property type="project" value="UniProtKB-KW"/>
</dbReference>
<dbReference type="EMBL" id="HBUF01196013">
    <property type="protein sequence ID" value="CAG6660066.1"/>
    <property type="molecule type" value="Transcribed_RNA"/>
</dbReference>
<dbReference type="InterPro" id="IPR036964">
    <property type="entry name" value="RASGEF_cat_dom_sf"/>
</dbReference>
<feature type="region of interest" description="Disordered" evidence="3">
    <location>
        <begin position="947"/>
        <end position="1000"/>
    </location>
</feature>
<dbReference type="InterPro" id="IPR001895">
    <property type="entry name" value="RASGEF_cat_dom"/>
</dbReference>
<evidence type="ECO:0000256" key="2">
    <source>
        <dbReference type="PROSITE-ProRule" id="PRU00168"/>
    </source>
</evidence>
<feature type="compositionally biased region" description="Polar residues" evidence="3">
    <location>
        <begin position="279"/>
        <end position="288"/>
    </location>
</feature>
<dbReference type="SMART" id="SM00147">
    <property type="entry name" value="RasGEF"/>
    <property type="match status" value="1"/>
</dbReference>
<feature type="compositionally biased region" description="Polar residues" evidence="3">
    <location>
        <begin position="301"/>
        <end position="315"/>
    </location>
</feature>